<dbReference type="PANTHER" id="PTHR45754">
    <property type="entry name" value="METHYLENETETRAHYDROFOLATE REDUCTASE"/>
    <property type="match status" value="1"/>
</dbReference>
<evidence type="ECO:0000256" key="5">
    <source>
        <dbReference type="ARBA" id="ARBA00022827"/>
    </source>
</evidence>
<evidence type="ECO:0000256" key="3">
    <source>
        <dbReference type="ARBA" id="ARBA00006743"/>
    </source>
</evidence>
<dbReference type="GO" id="GO:0005829">
    <property type="term" value="C:cytosol"/>
    <property type="evidence" value="ECO:0007669"/>
    <property type="project" value="TreeGrafter"/>
</dbReference>
<dbReference type="Proteomes" id="UP000010116">
    <property type="component" value="Unassembled WGS sequence"/>
</dbReference>
<feature type="non-terminal residue" evidence="10">
    <location>
        <position position="1"/>
    </location>
</feature>
<evidence type="ECO:0000256" key="2">
    <source>
        <dbReference type="ARBA" id="ARBA00004777"/>
    </source>
</evidence>
<dbReference type="GO" id="GO:0035999">
    <property type="term" value="P:tetrahydrofolate interconversion"/>
    <property type="evidence" value="ECO:0007669"/>
    <property type="project" value="UniProtKB-UniPathway"/>
</dbReference>
<dbReference type="UniPathway" id="UPA00193"/>
<accession>J5KMR9</accession>
<dbReference type="HOGENOM" id="CLU_2404809_0_0_6"/>
<evidence type="ECO:0000256" key="4">
    <source>
        <dbReference type="ARBA" id="ARBA00022630"/>
    </source>
</evidence>
<comment type="pathway">
    <text evidence="2 9">One-carbon metabolism; tetrahydrofolate interconversion.</text>
</comment>
<comment type="pathway">
    <text evidence="7">Amino-acid biosynthesis; L-methionine biosynthesis via de novo pathway.</text>
</comment>
<gene>
    <name evidence="10" type="ORF">NT02SARS_1826</name>
</gene>
<organism evidence="10 11">
    <name type="scientific">SAR86 cluster bacterium SAR86B</name>
    <dbReference type="NCBI Taxonomy" id="1123867"/>
    <lineage>
        <taxon>Bacteria</taxon>
        <taxon>Pseudomonadati</taxon>
        <taxon>Pseudomonadota</taxon>
        <taxon>Gammaproteobacteria</taxon>
        <taxon>SAR86 cluster</taxon>
    </lineage>
</organism>
<protein>
    <recommendedName>
        <fullName evidence="9">Methylenetetrahydrofolate reductase</fullName>
    </recommendedName>
</protein>
<dbReference type="AlphaFoldDB" id="J5KMR9"/>
<evidence type="ECO:0000256" key="8">
    <source>
        <dbReference type="ARBA" id="ARBA00048628"/>
    </source>
</evidence>
<evidence type="ECO:0000256" key="7">
    <source>
        <dbReference type="ARBA" id="ARBA00034478"/>
    </source>
</evidence>
<comment type="catalytic activity">
    <reaction evidence="8">
        <text>(6S)-5-methyl-5,6,7,8-tetrahydrofolate + NAD(+) = (6R)-5,10-methylene-5,6,7,8-tetrahydrofolate + NADH + H(+)</text>
        <dbReference type="Rhea" id="RHEA:19821"/>
        <dbReference type="ChEBI" id="CHEBI:15378"/>
        <dbReference type="ChEBI" id="CHEBI:15636"/>
        <dbReference type="ChEBI" id="CHEBI:18608"/>
        <dbReference type="ChEBI" id="CHEBI:57540"/>
        <dbReference type="ChEBI" id="CHEBI:57945"/>
        <dbReference type="EC" id="1.5.1.54"/>
    </reaction>
    <physiologicalReaction direction="right-to-left" evidence="8">
        <dbReference type="Rhea" id="RHEA:19823"/>
    </physiologicalReaction>
</comment>
<dbReference type="PANTHER" id="PTHR45754:SF3">
    <property type="entry name" value="METHYLENETETRAHYDROFOLATE REDUCTASE (NADPH)"/>
    <property type="match status" value="1"/>
</dbReference>
<dbReference type="EMBL" id="JH611169">
    <property type="protein sequence ID" value="EJP73316.1"/>
    <property type="molecule type" value="Genomic_DNA"/>
</dbReference>
<dbReference type="Gene3D" id="3.20.20.220">
    <property type="match status" value="1"/>
</dbReference>
<comment type="similarity">
    <text evidence="3 9">Belongs to the methylenetetrahydrofolate reductase family.</text>
</comment>
<evidence type="ECO:0000313" key="10">
    <source>
        <dbReference type="EMBL" id="EJP73316.1"/>
    </source>
</evidence>
<dbReference type="GO" id="GO:0106312">
    <property type="term" value="F:methylenetetrahydrofolate reductase (NADH) activity"/>
    <property type="evidence" value="ECO:0007669"/>
    <property type="project" value="UniProtKB-EC"/>
</dbReference>
<evidence type="ECO:0000256" key="1">
    <source>
        <dbReference type="ARBA" id="ARBA00001974"/>
    </source>
</evidence>
<dbReference type="InterPro" id="IPR003171">
    <property type="entry name" value="Mehydrof_redctse-like"/>
</dbReference>
<dbReference type="GO" id="GO:0009086">
    <property type="term" value="P:methionine biosynthetic process"/>
    <property type="evidence" value="ECO:0007669"/>
    <property type="project" value="TreeGrafter"/>
</dbReference>
<dbReference type="SUPFAM" id="SSF51730">
    <property type="entry name" value="FAD-linked oxidoreductase"/>
    <property type="match status" value="1"/>
</dbReference>
<evidence type="ECO:0000256" key="6">
    <source>
        <dbReference type="ARBA" id="ARBA00023002"/>
    </source>
</evidence>
<comment type="cofactor">
    <cofactor evidence="1 9">
        <name>FAD</name>
        <dbReference type="ChEBI" id="CHEBI:57692"/>
    </cofactor>
</comment>
<dbReference type="Pfam" id="PF02219">
    <property type="entry name" value="MTHFR"/>
    <property type="match status" value="1"/>
</dbReference>
<evidence type="ECO:0000313" key="11">
    <source>
        <dbReference type="Proteomes" id="UP000010116"/>
    </source>
</evidence>
<dbReference type="InterPro" id="IPR029041">
    <property type="entry name" value="FAD-linked_oxidoreductase-like"/>
</dbReference>
<keyword evidence="6 9" id="KW-0560">Oxidoreductase</keyword>
<name>J5KMR9_9GAMM</name>
<proteinExistence type="inferred from homology"/>
<dbReference type="GO" id="GO:0071949">
    <property type="term" value="F:FAD binding"/>
    <property type="evidence" value="ECO:0007669"/>
    <property type="project" value="TreeGrafter"/>
</dbReference>
<evidence type="ECO:0000256" key="9">
    <source>
        <dbReference type="RuleBase" id="RU003862"/>
    </source>
</evidence>
<keyword evidence="4 9" id="KW-0285">Flavoprotein</keyword>
<sequence>SYKNGINIEITPGIMPIYNIKNILNMSQRCGIKIPDNIKNKFGDDENENFKKSLDVCHEQLDYLTQLGYKSFHFYTLNRYKFIKQLFTERTAV</sequence>
<keyword evidence="5 9" id="KW-0274">FAD</keyword>
<reference evidence="10 11" key="1">
    <citation type="journal article" date="2012" name="ISME J.">
        <title>Genomic insights to SAR86, an abundant and uncultivated marine bacterial lineage.</title>
        <authorList>
            <person name="Dupont C.L."/>
            <person name="Rusch D.B."/>
            <person name="Yooseph S."/>
            <person name="Lombardo M.J."/>
            <person name="Richter R.A."/>
            <person name="Valas R."/>
            <person name="Novotny M."/>
            <person name="Yee-Greenbaum J."/>
            <person name="Selengut J.D."/>
            <person name="Haft D.H."/>
            <person name="Halpern A.L."/>
            <person name="Lasken R.S."/>
            <person name="Nealson K."/>
            <person name="Friedman R."/>
            <person name="Venter J.C."/>
        </authorList>
    </citation>
    <scope>NUCLEOTIDE SEQUENCE [LARGE SCALE GENOMIC DNA]</scope>
</reference>